<feature type="transmembrane region" description="Helical" evidence="2">
    <location>
        <begin position="76"/>
        <end position="93"/>
    </location>
</feature>
<dbReference type="VEuPathDB" id="ToxoDB:ENH_00007670"/>
<dbReference type="Proteomes" id="UP000030754">
    <property type="component" value="Unassembled WGS sequence"/>
</dbReference>
<keyword evidence="2" id="KW-0472">Membrane</keyword>
<keyword evidence="3" id="KW-0732">Signal</keyword>
<evidence type="ECO:0000313" key="5">
    <source>
        <dbReference type="Proteomes" id="UP000030754"/>
    </source>
</evidence>
<feature type="region of interest" description="Disordered" evidence="1">
    <location>
        <begin position="166"/>
        <end position="208"/>
    </location>
</feature>
<feature type="compositionally biased region" description="Low complexity" evidence="1">
    <location>
        <begin position="114"/>
        <end position="128"/>
    </location>
</feature>
<keyword evidence="2" id="KW-1133">Transmembrane helix</keyword>
<evidence type="ECO:0000256" key="3">
    <source>
        <dbReference type="SAM" id="SignalP"/>
    </source>
</evidence>
<feature type="signal peptide" evidence="3">
    <location>
        <begin position="1"/>
        <end position="25"/>
    </location>
</feature>
<reference evidence="4" key="2">
    <citation type="submission" date="2013-10" db="EMBL/GenBank/DDBJ databases">
        <authorList>
            <person name="Aslett M."/>
        </authorList>
    </citation>
    <scope>NUCLEOTIDE SEQUENCE [LARGE SCALE GENOMIC DNA]</scope>
    <source>
        <strain evidence="4">Houghton</strain>
    </source>
</reference>
<accession>U6MV94</accession>
<evidence type="ECO:0000313" key="4">
    <source>
        <dbReference type="EMBL" id="CDJ65580.1"/>
    </source>
</evidence>
<dbReference type="RefSeq" id="XP_013434047.1">
    <property type="nucleotide sequence ID" value="XM_013578593.1"/>
</dbReference>
<dbReference type="EMBL" id="HG723216">
    <property type="protein sequence ID" value="CDJ65580.1"/>
    <property type="molecule type" value="Genomic_DNA"/>
</dbReference>
<proteinExistence type="predicted"/>
<organism evidence="4 5">
    <name type="scientific">Eimeria necatrix</name>
    <dbReference type="NCBI Taxonomy" id="51315"/>
    <lineage>
        <taxon>Eukaryota</taxon>
        <taxon>Sar</taxon>
        <taxon>Alveolata</taxon>
        <taxon>Apicomplexa</taxon>
        <taxon>Conoidasida</taxon>
        <taxon>Coccidia</taxon>
        <taxon>Eucoccidiorida</taxon>
        <taxon>Eimeriorina</taxon>
        <taxon>Eimeriidae</taxon>
        <taxon>Eimeria</taxon>
    </lineage>
</organism>
<name>U6MV94_9EIME</name>
<feature type="chain" id="PRO_5004675486" description="Transmembrane protein" evidence="3">
    <location>
        <begin position="26"/>
        <end position="226"/>
    </location>
</feature>
<keyword evidence="5" id="KW-1185">Reference proteome</keyword>
<protein>
    <recommendedName>
        <fullName evidence="6">Transmembrane protein</fullName>
    </recommendedName>
</protein>
<evidence type="ECO:0000256" key="1">
    <source>
        <dbReference type="SAM" id="MobiDB-lite"/>
    </source>
</evidence>
<feature type="compositionally biased region" description="Polar residues" evidence="1">
    <location>
        <begin position="129"/>
        <end position="138"/>
    </location>
</feature>
<dbReference type="OrthoDB" id="10375550at2759"/>
<sequence>MLCGVLRRSSLLQLLAILLLQFAANGPLASLSANKTAIIRVPRKAVDGWQLNQATIGELENPHAINRRTGTRGRSMTPLFCTFLSFIIAAIFLRKARREKEGSDYDPNEEWYYPSSPSSSRPASASPSNFQRGSTLDNSPEAEHSVESAFTGSQLDLNIPTSELPSVFGDASSLASEDAEPYREPTPSSDSESDEEGKPEPVLGEQTVVRTTVAAQEAEIPVLLSH</sequence>
<evidence type="ECO:0008006" key="6">
    <source>
        <dbReference type="Google" id="ProtNLM"/>
    </source>
</evidence>
<gene>
    <name evidence="4" type="ORF">ENH_00007670</name>
</gene>
<evidence type="ECO:0000256" key="2">
    <source>
        <dbReference type="SAM" id="Phobius"/>
    </source>
</evidence>
<feature type="region of interest" description="Disordered" evidence="1">
    <location>
        <begin position="103"/>
        <end position="149"/>
    </location>
</feature>
<reference evidence="4" key="1">
    <citation type="submission" date="2013-10" db="EMBL/GenBank/DDBJ databases">
        <title>Genomic analysis of the causative agents of coccidiosis in chickens.</title>
        <authorList>
            <person name="Reid A.J."/>
            <person name="Blake D."/>
            <person name="Billington K."/>
            <person name="Browne H."/>
            <person name="Dunn M."/>
            <person name="Hung S."/>
            <person name="Kawahara F."/>
            <person name="Miranda-Saavedra D."/>
            <person name="Mourier T."/>
            <person name="Nagra H."/>
            <person name="Otto T.D."/>
            <person name="Rawlings N."/>
            <person name="Sanchez A."/>
            <person name="Sanders M."/>
            <person name="Subramaniam C."/>
            <person name="Tay Y."/>
            <person name="Dear P."/>
            <person name="Doerig C."/>
            <person name="Gruber A."/>
            <person name="Parkinson J."/>
            <person name="Shirley M."/>
            <person name="Wan K.L."/>
            <person name="Berriman M."/>
            <person name="Tomley F."/>
            <person name="Pain A."/>
        </authorList>
    </citation>
    <scope>NUCLEOTIDE SEQUENCE [LARGE SCALE GENOMIC DNA]</scope>
    <source>
        <strain evidence="4">Houghton</strain>
    </source>
</reference>
<dbReference type="AlphaFoldDB" id="U6MV94"/>
<dbReference type="GeneID" id="25470956"/>
<keyword evidence="2" id="KW-0812">Transmembrane</keyword>